<keyword evidence="8 15" id="KW-0808">Transferase</keyword>
<feature type="transmembrane region" description="Helical" evidence="13">
    <location>
        <begin position="486"/>
        <end position="513"/>
    </location>
</feature>
<keyword evidence="6" id="KW-0997">Cell inner membrane</keyword>
<evidence type="ECO:0000256" key="2">
    <source>
        <dbReference type="ARBA" id="ARBA00005001"/>
    </source>
</evidence>
<dbReference type="AlphaFoldDB" id="A0AAE3KCQ4"/>
<name>A0AAE3KCQ4_9GAMM</name>
<dbReference type="GO" id="GO:0005886">
    <property type="term" value="C:plasma membrane"/>
    <property type="evidence" value="ECO:0007669"/>
    <property type="project" value="UniProtKB-SubCell"/>
</dbReference>
<keyword evidence="9 13" id="KW-0812">Transmembrane</keyword>
<dbReference type="PANTHER" id="PTHR43867">
    <property type="entry name" value="CELLULOSE SYNTHASE CATALYTIC SUBUNIT A [UDP-FORMING]"/>
    <property type="match status" value="1"/>
</dbReference>
<dbReference type="InterPro" id="IPR029044">
    <property type="entry name" value="Nucleotide-diphossugar_trans"/>
</dbReference>
<dbReference type="Proteomes" id="UP001205843">
    <property type="component" value="Unassembled WGS sequence"/>
</dbReference>
<comment type="similarity">
    <text evidence="3">Belongs to the glycosyltransferase 2 family. OpgH subfamily.</text>
</comment>
<keyword evidence="16" id="KW-1185">Reference proteome</keyword>
<keyword evidence="7 15" id="KW-0328">Glycosyltransferase</keyword>
<feature type="transmembrane region" description="Helical" evidence="13">
    <location>
        <begin position="441"/>
        <end position="466"/>
    </location>
</feature>
<evidence type="ECO:0000256" key="13">
    <source>
        <dbReference type="SAM" id="Phobius"/>
    </source>
</evidence>
<dbReference type="SUPFAM" id="SSF53448">
    <property type="entry name" value="Nucleotide-diphospho-sugar transferases"/>
    <property type="match status" value="1"/>
</dbReference>
<dbReference type="InterPro" id="IPR050321">
    <property type="entry name" value="Glycosyltr_2/OpgH_subfam"/>
</dbReference>
<dbReference type="NCBIfam" id="NF003958">
    <property type="entry name" value="PRK05454.2-1"/>
    <property type="match status" value="1"/>
</dbReference>
<dbReference type="GO" id="GO:0016758">
    <property type="term" value="F:hexosyltransferase activity"/>
    <property type="evidence" value="ECO:0007669"/>
    <property type="project" value="TreeGrafter"/>
</dbReference>
<evidence type="ECO:0000256" key="8">
    <source>
        <dbReference type="ARBA" id="ARBA00022679"/>
    </source>
</evidence>
<feature type="transmembrane region" description="Helical" evidence="13">
    <location>
        <begin position="557"/>
        <end position="577"/>
    </location>
</feature>
<feature type="transmembrane region" description="Helical" evidence="13">
    <location>
        <begin position="67"/>
        <end position="94"/>
    </location>
</feature>
<feature type="region of interest" description="Disordered" evidence="12">
    <location>
        <begin position="651"/>
        <end position="677"/>
    </location>
</feature>
<organism evidence="15 16">
    <name type="scientific">Natronocella acetinitrilica</name>
    <dbReference type="NCBI Taxonomy" id="414046"/>
    <lineage>
        <taxon>Bacteria</taxon>
        <taxon>Pseudomonadati</taxon>
        <taxon>Pseudomonadota</taxon>
        <taxon>Gammaproteobacteria</taxon>
        <taxon>Chromatiales</taxon>
        <taxon>Ectothiorhodospiraceae</taxon>
        <taxon>Natronocella</taxon>
    </lineage>
</organism>
<dbReference type="CDD" id="cd04191">
    <property type="entry name" value="Glucan_BSP_MdoH"/>
    <property type="match status" value="1"/>
</dbReference>
<dbReference type="NCBIfam" id="NF003962">
    <property type="entry name" value="PRK05454.2-5"/>
    <property type="match status" value="1"/>
</dbReference>
<dbReference type="PANTHER" id="PTHR43867:SF5">
    <property type="entry name" value="GLUCANS BIOSYNTHESIS GLUCOSYLTRANSFERASE H"/>
    <property type="match status" value="1"/>
</dbReference>
<comment type="subcellular location">
    <subcellularLocation>
        <location evidence="1">Cell inner membrane</location>
        <topology evidence="1">Multi-pass membrane protein</topology>
    </subcellularLocation>
</comment>
<feature type="transmembrane region" description="Helical" evidence="13">
    <location>
        <begin position="34"/>
        <end position="55"/>
    </location>
</feature>
<dbReference type="Gene3D" id="3.90.550.10">
    <property type="entry name" value="Spore Coat Polysaccharide Biosynthesis Protein SpsA, Chain A"/>
    <property type="match status" value="1"/>
</dbReference>
<dbReference type="RefSeq" id="WP_253480545.1">
    <property type="nucleotide sequence ID" value="NZ_JALJXV010000007.1"/>
</dbReference>
<evidence type="ECO:0000256" key="11">
    <source>
        <dbReference type="ARBA" id="ARBA00023136"/>
    </source>
</evidence>
<evidence type="ECO:0000313" key="16">
    <source>
        <dbReference type="Proteomes" id="UP001205843"/>
    </source>
</evidence>
<keyword evidence="10 13" id="KW-1133">Transmembrane helix</keyword>
<protein>
    <recommendedName>
        <fullName evidence="4">Glucans biosynthesis glucosyltransferase H</fullName>
    </recommendedName>
</protein>
<evidence type="ECO:0000313" key="15">
    <source>
        <dbReference type="EMBL" id="MCP1676026.1"/>
    </source>
</evidence>
<evidence type="ECO:0000256" key="6">
    <source>
        <dbReference type="ARBA" id="ARBA00022519"/>
    </source>
</evidence>
<evidence type="ECO:0000259" key="14">
    <source>
        <dbReference type="Pfam" id="PF13632"/>
    </source>
</evidence>
<feature type="transmembrane region" description="Helical" evidence="13">
    <location>
        <begin position="389"/>
        <end position="408"/>
    </location>
</feature>
<feature type="domain" description="Glycosyltransferase 2-like" evidence="14">
    <location>
        <begin position="218"/>
        <end position="413"/>
    </location>
</feature>
<comment type="pathway">
    <text evidence="2">Glycan metabolism; osmoregulated periplasmic glucan (OPG) biosynthesis.</text>
</comment>
<comment type="caution">
    <text evidence="15">The sequence shown here is derived from an EMBL/GenBank/DDBJ whole genome shotgun (WGS) entry which is preliminary data.</text>
</comment>
<reference evidence="15" key="1">
    <citation type="submission" date="2022-03" db="EMBL/GenBank/DDBJ databases">
        <title>Genomic Encyclopedia of Type Strains, Phase III (KMG-III): the genomes of soil and plant-associated and newly described type strains.</title>
        <authorList>
            <person name="Whitman W."/>
        </authorList>
    </citation>
    <scope>NUCLEOTIDE SEQUENCE</scope>
    <source>
        <strain evidence="15">ANL 6-2</strain>
    </source>
</reference>
<sequence>MRSSETQIQSSAAGLHAPETAAPIRIPGKGLRPALIIGLATITTLSGVWMMFNILAANGFRAFDAMLLLLFAVSFCWISIAFWTSAAGFLLQLLRRDPLTLQRTESGRHRDSRIVTRTAVVMPVYNEETRRMVAGFEATLRSLEATGEAAHFDFYMLSDTTDPQIAQSELDAWQHLLARLGPAGERVFYRRRPENSARKVGNLADFCTRWGRNYEHMIVLDADSVMSGDCLLQLVRAMQANPRAGLIQTVPIPVQQTTFFGRFVQFAAGLYSPMLATGLSFWQTDTANYWGHNAILRVRAFIDCCGLPTLPGKAPFGGEILSHDFVEAALLRRAGWEAYLLADLEGSYEEVPCNLIDFAKRDRRWVQGNIQHLGLLGIAGLNGTSRLHFLFGALAYMASLIWFAMLVLSTVDALSRAIQGDVYFPATHQLFPDWPVVRTELIVMLIQLTIAMLLLPKVMGITIAIIQRRPEFGGTWAIVKGGLAELLFAIVIAPIMMAFHAFFVVSVLLGFGVNWETQERAGRLLSWKETLTRTWRIALTALAWGALTFHYTPVIFWWLTPALFGLVLAAPIARYSSSPQLGAGMRRIGVFLCPSEVRTDPVLQCLQKLLTVAPVQSPVQALPPALPAEIPSEMKPQDFNHKPIASGLVDKSGPEVWPPAWTRQPRTSRHHSNTTDVRDALAGVHTAAADPRNLNSGRN</sequence>
<keyword evidence="11 13" id="KW-0472">Membrane</keyword>
<keyword evidence="5" id="KW-1003">Cell membrane</keyword>
<evidence type="ECO:0000256" key="7">
    <source>
        <dbReference type="ARBA" id="ARBA00022676"/>
    </source>
</evidence>
<dbReference type="InterPro" id="IPR001173">
    <property type="entry name" value="Glyco_trans_2-like"/>
</dbReference>
<evidence type="ECO:0000256" key="4">
    <source>
        <dbReference type="ARBA" id="ARBA00020585"/>
    </source>
</evidence>
<dbReference type="EMBL" id="JALJXV010000007">
    <property type="protein sequence ID" value="MCP1676026.1"/>
    <property type="molecule type" value="Genomic_DNA"/>
</dbReference>
<evidence type="ECO:0000256" key="12">
    <source>
        <dbReference type="SAM" id="MobiDB-lite"/>
    </source>
</evidence>
<gene>
    <name evidence="15" type="ORF">J2T57_003181</name>
</gene>
<evidence type="ECO:0000256" key="9">
    <source>
        <dbReference type="ARBA" id="ARBA00022692"/>
    </source>
</evidence>
<evidence type="ECO:0000256" key="3">
    <source>
        <dbReference type="ARBA" id="ARBA00009337"/>
    </source>
</evidence>
<evidence type="ECO:0000256" key="1">
    <source>
        <dbReference type="ARBA" id="ARBA00004429"/>
    </source>
</evidence>
<proteinExistence type="inferred from homology"/>
<accession>A0AAE3KCQ4</accession>
<evidence type="ECO:0000256" key="5">
    <source>
        <dbReference type="ARBA" id="ARBA00022475"/>
    </source>
</evidence>
<dbReference type="Pfam" id="PF13632">
    <property type="entry name" value="Glyco_trans_2_3"/>
    <property type="match status" value="1"/>
</dbReference>
<evidence type="ECO:0000256" key="10">
    <source>
        <dbReference type="ARBA" id="ARBA00022989"/>
    </source>
</evidence>